<accession>A0A8J2NX78</accession>
<dbReference type="GO" id="GO:0016020">
    <property type="term" value="C:membrane"/>
    <property type="evidence" value="ECO:0007669"/>
    <property type="project" value="TreeGrafter"/>
</dbReference>
<dbReference type="SMART" id="SM00053">
    <property type="entry name" value="DYNc"/>
    <property type="match status" value="1"/>
</dbReference>
<dbReference type="PANTHER" id="PTHR11566">
    <property type="entry name" value="DYNAMIN"/>
    <property type="match status" value="1"/>
</dbReference>
<dbReference type="AlphaFoldDB" id="A0A8J2NX78"/>
<dbReference type="OrthoDB" id="5061070at2759"/>
<dbReference type="Pfam" id="PF00350">
    <property type="entry name" value="Dynamin_N"/>
    <property type="match status" value="1"/>
</dbReference>
<dbReference type="GO" id="GO:0003924">
    <property type="term" value="F:GTPase activity"/>
    <property type="evidence" value="ECO:0007669"/>
    <property type="project" value="InterPro"/>
</dbReference>
<gene>
    <name evidence="2" type="ORF">AFUS01_LOCUS11260</name>
</gene>
<name>A0A8J2NX78_9HEXA</name>
<protein>
    <recommendedName>
        <fullName evidence="1">Dynamin-type G domain-containing protein</fullName>
    </recommendedName>
</protein>
<proteinExistence type="predicted"/>
<dbReference type="EMBL" id="CAJVCH010086063">
    <property type="protein sequence ID" value="CAG7722087.1"/>
    <property type="molecule type" value="Genomic_DNA"/>
</dbReference>
<dbReference type="InterPro" id="IPR030381">
    <property type="entry name" value="G_DYNAMIN_dom"/>
</dbReference>
<dbReference type="InterPro" id="IPR022812">
    <property type="entry name" value="Dynamin"/>
</dbReference>
<dbReference type="GO" id="GO:0005525">
    <property type="term" value="F:GTP binding"/>
    <property type="evidence" value="ECO:0007669"/>
    <property type="project" value="InterPro"/>
</dbReference>
<dbReference type="Proteomes" id="UP000708208">
    <property type="component" value="Unassembled WGS sequence"/>
</dbReference>
<dbReference type="InterPro" id="IPR045063">
    <property type="entry name" value="Dynamin_N"/>
</dbReference>
<dbReference type="GO" id="GO:0005874">
    <property type="term" value="C:microtubule"/>
    <property type="evidence" value="ECO:0007669"/>
    <property type="project" value="TreeGrafter"/>
</dbReference>
<feature type="domain" description="Dynamin-type G" evidence="1">
    <location>
        <begin position="22"/>
        <end position="122"/>
    </location>
</feature>
<dbReference type="PROSITE" id="PS51718">
    <property type="entry name" value="G_DYNAMIN_2"/>
    <property type="match status" value="1"/>
</dbReference>
<feature type="non-terminal residue" evidence="2">
    <location>
        <position position="1"/>
    </location>
</feature>
<evidence type="ECO:0000313" key="3">
    <source>
        <dbReference type="Proteomes" id="UP000708208"/>
    </source>
</evidence>
<keyword evidence="3" id="KW-1185">Reference proteome</keyword>
<dbReference type="GO" id="GO:0005737">
    <property type="term" value="C:cytoplasm"/>
    <property type="evidence" value="ECO:0007669"/>
    <property type="project" value="TreeGrafter"/>
</dbReference>
<reference evidence="2" key="1">
    <citation type="submission" date="2021-06" db="EMBL/GenBank/DDBJ databases">
        <authorList>
            <person name="Hodson N. C."/>
            <person name="Mongue J. A."/>
            <person name="Jaron S. K."/>
        </authorList>
    </citation>
    <scope>NUCLEOTIDE SEQUENCE</scope>
</reference>
<sequence length="122" mass="13528">MEKLIPVINKLQDVFNTAGTALVQLPQIVVVGEQSSGKSSVLESIVGRSCLPRGIDIVTRCPIVLQMVQMDPENETYKQKSDELGATEWCEFPHLPDDESFVTDFERITVVDLPGIVRNAIE</sequence>
<comment type="caution">
    <text evidence="2">The sequence shown here is derived from an EMBL/GenBank/DDBJ whole genome shotgun (WGS) entry which is preliminary data.</text>
</comment>
<organism evidence="2 3">
    <name type="scientific">Allacma fusca</name>
    <dbReference type="NCBI Taxonomy" id="39272"/>
    <lineage>
        <taxon>Eukaryota</taxon>
        <taxon>Metazoa</taxon>
        <taxon>Ecdysozoa</taxon>
        <taxon>Arthropoda</taxon>
        <taxon>Hexapoda</taxon>
        <taxon>Collembola</taxon>
        <taxon>Symphypleona</taxon>
        <taxon>Sminthuridae</taxon>
        <taxon>Allacma</taxon>
    </lineage>
</organism>
<evidence type="ECO:0000313" key="2">
    <source>
        <dbReference type="EMBL" id="CAG7722087.1"/>
    </source>
</evidence>
<dbReference type="InterPro" id="IPR001401">
    <property type="entry name" value="Dynamin_GTPase"/>
</dbReference>
<evidence type="ECO:0000259" key="1">
    <source>
        <dbReference type="PROSITE" id="PS51718"/>
    </source>
</evidence>
<dbReference type="PANTHER" id="PTHR11566:SF21">
    <property type="entry name" value="DYNAMIN RELATED PROTEIN 1, ISOFORM A"/>
    <property type="match status" value="1"/>
</dbReference>
<dbReference type="GO" id="GO:0008017">
    <property type="term" value="F:microtubule binding"/>
    <property type="evidence" value="ECO:0007669"/>
    <property type="project" value="TreeGrafter"/>
</dbReference>